<feature type="region of interest" description="Disordered" evidence="1">
    <location>
        <begin position="1"/>
        <end position="27"/>
    </location>
</feature>
<sequence length="95" mass="10625">MIADMGPGRFGNEHIRSKVQGTNGTRPIPTLQSCNRLVSSLVGDYKRIPAVVCFAKNFSSQIKHFTLYYGYADAPSGWVALSNPELCECWRSRRT</sequence>
<name>A0A9P4TRR4_9PLEO</name>
<proteinExistence type="predicted"/>
<dbReference type="AlphaFoldDB" id="A0A9P4TRR4"/>
<accession>A0A9P4TRR4</accession>
<organism evidence="2 3">
    <name type="scientific">Lojkania enalia</name>
    <dbReference type="NCBI Taxonomy" id="147567"/>
    <lineage>
        <taxon>Eukaryota</taxon>
        <taxon>Fungi</taxon>
        <taxon>Dikarya</taxon>
        <taxon>Ascomycota</taxon>
        <taxon>Pezizomycotina</taxon>
        <taxon>Dothideomycetes</taxon>
        <taxon>Pleosporomycetidae</taxon>
        <taxon>Pleosporales</taxon>
        <taxon>Pleosporales incertae sedis</taxon>
        <taxon>Lojkania</taxon>
    </lineage>
</organism>
<protein>
    <submittedName>
        <fullName evidence="2">Uncharacterized protein</fullName>
    </submittedName>
</protein>
<reference evidence="3" key="1">
    <citation type="journal article" date="2020" name="Stud. Mycol.">
        <title>101 Dothideomycetes genomes: A test case for predicting lifestyles and emergence of pathogens.</title>
        <authorList>
            <person name="Haridas S."/>
            <person name="Albert R."/>
            <person name="Binder M."/>
            <person name="Bloem J."/>
            <person name="LaButti K."/>
            <person name="Salamov A."/>
            <person name="Andreopoulos B."/>
            <person name="Baker S."/>
            <person name="Barry K."/>
            <person name="Bills G."/>
            <person name="Bluhm B."/>
            <person name="Cannon C."/>
            <person name="Castanera R."/>
            <person name="Culley D."/>
            <person name="Daum C."/>
            <person name="Ezra D."/>
            <person name="Gonzalez J."/>
            <person name="Henrissat B."/>
            <person name="Kuo A."/>
            <person name="Liang C."/>
            <person name="Lipzen A."/>
            <person name="Lutzoni F."/>
            <person name="Magnuson J."/>
            <person name="Mondo S."/>
            <person name="Nolan M."/>
            <person name="Ohm R."/>
            <person name="Pangilinan J."/>
            <person name="Park H.-J."/>
            <person name="Ramirez L."/>
            <person name="Alfaro M."/>
            <person name="Sun H."/>
            <person name="Tritt A."/>
            <person name="Yoshinaga Y."/>
            <person name="Zwiers L.-H."/>
            <person name="Turgeon B."/>
            <person name="Goodwin S."/>
            <person name="Spatafora J."/>
            <person name="Crous P."/>
            <person name="Grigoriev I."/>
        </authorList>
    </citation>
    <scope>NUCLEOTIDE SEQUENCE [LARGE SCALE GENOMIC DNA]</scope>
    <source>
        <strain evidence="3">CBS 304.66</strain>
    </source>
</reference>
<evidence type="ECO:0000256" key="1">
    <source>
        <dbReference type="SAM" id="MobiDB-lite"/>
    </source>
</evidence>
<gene>
    <name evidence="2" type="ORF">CC78DRAFT_137138</name>
</gene>
<evidence type="ECO:0000313" key="3">
    <source>
        <dbReference type="Proteomes" id="UP000800093"/>
    </source>
</evidence>
<evidence type="ECO:0000313" key="2">
    <source>
        <dbReference type="EMBL" id="KAF2270610.1"/>
    </source>
</evidence>
<comment type="caution">
    <text evidence="2">The sequence shown here is derived from an EMBL/GenBank/DDBJ whole genome shotgun (WGS) entry which is preliminary data.</text>
</comment>
<dbReference type="EMBL" id="ML986579">
    <property type="protein sequence ID" value="KAF2270610.1"/>
    <property type="molecule type" value="Genomic_DNA"/>
</dbReference>
<keyword evidence="3" id="KW-1185">Reference proteome</keyword>
<dbReference type="Proteomes" id="UP000800093">
    <property type="component" value="Unassembled WGS sequence"/>
</dbReference>